<organism evidence="3 4">
    <name type="scientific">Dictyobacter kobayashii</name>
    <dbReference type="NCBI Taxonomy" id="2014872"/>
    <lineage>
        <taxon>Bacteria</taxon>
        <taxon>Bacillati</taxon>
        <taxon>Chloroflexota</taxon>
        <taxon>Ktedonobacteria</taxon>
        <taxon>Ktedonobacterales</taxon>
        <taxon>Dictyobacteraceae</taxon>
        <taxon>Dictyobacter</taxon>
    </lineage>
</organism>
<keyword evidence="2" id="KW-1133">Transmembrane helix</keyword>
<feature type="region of interest" description="Disordered" evidence="1">
    <location>
        <begin position="91"/>
        <end position="115"/>
    </location>
</feature>
<keyword evidence="4" id="KW-1185">Reference proteome</keyword>
<feature type="transmembrane region" description="Helical" evidence="2">
    <location>
        <begin position="26"/>
        <end position="47"/>
    </location>
</feature>
<proteinExistence type="predicted"/>
<sequence>MAEQPSNSVSEIEIMDRAVWRKWNKFTWSGLIIIGIGCLLIVIGLLMDTGAYSIEGLLIGIGAIVVLIGLIRVAIGLINPMLPSDLRRKRRARKTVEADPILSSLQDEETANDPA</sequence>
<evidence type="ECO:0000256" key="1">
    <source>
        <dbReference type="SAM" id="MobiDB-lite"/>
    </source>
</evidence>
<reference evidence="4" key="1">
    <citation type="submission" date="2018-12" db="EMBL/GenBank/DDBJ databases">
        <title>Tengunoibacter tsumagoiensis gen. nov., sp. nov., Dictyobacter kobayashii sp. nov., D. alpinus sp. nov., and D. joshuensis sp. nov. and description of Dictyobacteraceae fam. nov. within the order Ktedonobacterales isolated from Tengu-no-mugimeshi.</title>
        <authorList>
            <person name="Wang C.M."/>
            <person name="Zheng Y."/>
            <person name="Sakai Y."/>
            <person name="Toyoda A."/>
            <person name="Minakuchi Y."/>
            <person name="Abe K."/>
            <person name="Yokota A."/>
            <person name="Yabe S."/>
        </authorList>
    </citation>
    <scope>NUCLEOTIDE SEQUENCE [LARGE SCALE GENOMIC DNA]</scope>
    <source>
        <strain evidence="4">Uno11</strain>
    </source>
</reference>
<protein>
    <submittedName>
        <fullName evidence="3">Uncharacterized protein</fullName>
    </submittedName>
</protein>
<evidence type="ECO:0000313" key="4">
    <source>
        <dbReference type="Proteomes" id="UP000287188"/>
    </source>
</evidence>
<evidence type="ECO:0000313" key="3">
    <source>
        <dbReference type="EMBL" id="GCE18988.1"/>
    </source>
</evidence>
<comment type="caution">
    <text evidence="3">The sequence shown here is derived from an EMBL/GenBank/DDBJ whole genome shotgun (WGS) entry which is preliminary data.</text>
</comment>
<dbReference type="AlphaFoldDB" id="A0A402AIM2"/>
<gene>
    <name evidence="3" type="ORF">KDK_27880</name>
</gene>
<dbReference type="OrthoDB" id="164997at2"/>
<accession>A0A402AIM2</accession>
<name>A0A402AIM2_9CHLR</name>
<feature type="compositionally biased region" description="Acidic residues" evidence="1">
    <location>
        <begin position="106"/>
        <end position="115"/>
    </location>
</feature>
<keyword evidence="2" id="KW-0472">Membrane</keyword>
<evidence type="ECO:0000256" key="2">
    <source>
        <dbReference type="SAM" id="Phobius"/>
    </source>
</evidence>
<keyword evidence="2" id="KW-0812">Transmembrane</keyword>
<dbReference type="Proteomes" id="UP000287188">
    <property type="component" value="Unassembled WGS sequence"/>
</dbReference>
<dbReference type="EMBL" id="BIFS01000001">
    <property type="protein sequence ID" value="GCE18988.1"/>
    <property type="molecule type" value="Genomic_DNA"/>
</dbReference>
<dbReference type="RefSeq" id="WP_126550675.1">
    <property type="nucleotide sequence ID" value="NZ_BIFS01000001.1"/>
</dbReference>
<feature type="transmembrane region" description="Helical" evidence="2">
    <location>
        <begin position="59"/>
        <end position="82"/>
    </location>
</feature>